<dbReference type="OrthoDB" id="9795248at2"/>
<feature type="transmembrane region" description="Helical" evidence="5">
    <location>
        <begin position="151"/>
        <end position="174"/>
    </location>
</feature>
<feature type="transmembrane region" description="Helical" evidence="5">
    <location>
        <begin position="394"/>
        <end position="413"/>
    </location>
</feature>
<evidence type="ECO:0000313" key="8">
    <source>
        <dbReference type="Proteomes" id="UP000054051"/>
    </source>
</evidence>
<comment type="subcellular location">
    <subcellularLocation>
        <location evidence="1">Membrane</location>
        <topology evidence="1">Multi-pass membrane protein</topology>
    </subcellularLocation>
</comment>
<dbReference type="STRING" id="1070319.CAGGBEG34_210069"/>
<dbReference type="InterPro" id="IPR007016">
    <property type="entry name" value="O-antigen_ligase-rel_domated"/>
</dbReference>
<dbReference type="PANTHER" id="PTHR37422">
    <property type="entry name" value="TEICHURONIC ACID BIOSYNTHESIS PROTEIN TUAE"/>
    <property type="match status" value="1"/>
</dbReference>
<feature type="transmembrane region" description="Helical" evidence="5">
    <location>
        <begin position="63"/>
        <end position="83"/>
    </location>
</feature>
<dbReference type="Pfam" id="PF04932">
    <property type="entry name" value="Wzy_C"/>
    <property type="match status" value="1"/>
</dbReference>
<feature type="transmembrane region" description="Helical" evidence="5">
    <location>
        <begin position="18"/>
        <end position="42"/>
    </location>
</feature>
<dbReference type="EMBL" id="CAFB01000038">
    <property type="protein sequence ID" value="CCD29202.1"/>
    <property type="molecule type" value="Genomic_DNA"/>
</dbReference>
<sequence>MICVKKFPDPSLLCTARLFALIALWFLPFSTAITNVSMLLFAGATLLAKQTWRRGYQVARHPAGRLALLLFAALALSMCYSAAPFSESMLWLVKYRKLLFIPLLLIAFQGVDWSGAARSGLFASLTASLLLSITNYFNLTSIGTLYDATALITHAWVFKNHITAGLFSALLFNMSMDMAASARRKTVKAALYALALVTLIHIFVMLQSRTAQLITILLTLYQTYRLARPERSPPEHFSASSYDEREATPCKPLKNALERRALWRACIFGVSCAFLIGALIYLKGSRLTQMGAEIAAYQQRNEATSAGLRIEWTRKSLVLFAQRPLFGYGVASIRREFEKMNAGNEGARGAITANPHNQYLLMAAELGLLGLGLLICLLIQIARAAARLAAPARHLLGCWLFIFAAGCLANSLLLDFSEGYLLVLLSGILLGCAGCSRNPSTNCGEKPYGERIAAPCKSLKNAL</sequence>
<proteinExistence type="predicted"/>
<protein>
    <submittedName>
        <fullName evidence="7">Lipid A core-O-antigen ligase</fullName>
    </submittedName>
</protein>
<reference evidence="7 8" key="1">
    <citation type="submission" date="2011-08" db="EMBL/GenBank/DDBJ databases">
        <title>The genome of the obligate endobacterium of an arbuscular mycorrhizal fungus reveals an interphylum network of nutritional interactions.</title>
        <authorList>
            <person name="Ghignone S."/>
            <person name="Salvioli A."/>
            <person name="Anca I."/>
            <person name="Lumini E."/>
            <person name="Ortu G."/>
            <person name="Petiti L."/>
            <person name="Cruveiller S."/>
            <person name="Bianciotto V."/>
            <person name="Piffanelli P."/>
            <person name="Lanfranco L."/>
            <person name="Bonfante P."/>
        </authorList>
    </citation>
    <scope>NUCLEOTIDE SEQUENCE [LARGE SCALE GENOMIC DNA]</scope>
    <source>
        <strain evidence="7 8">BEG34</strain>
    </source>
</reference>
<evidence type="ECO:0000256" key="5">
    <source>
        <dbReference type="SAM" id="Phobius"/>
    </source>
</evidence>
<keyword evidence="7" id="KW-0436">Ligase</keyword>
<accession>G2J8V5</accession>
<evidence type="ECO:0000256" key="3">
    <source>
        <dbReference type="ARBA" id="ARBA00022989"/>
    </source>
</evidence>
<keyword evidence="2 5" id="KW-0812">Transmembrane</keyword>
<dbReference type="PANTHER" id="PTHR37422:SF13">
    <property type="entry name" value="LIPOPOLYSACCHARIDE BIOSYNTHESIS PROTEIN PA4999-RELATED"/>
    <property type="match status" value="1"/>
</dbReference>
<feature type="transmembrane region" description="Helical" evidence="5">
    <location>
        <begin position="186"/>
        <end position="204"/>
    </location>
</feature>
<dbReference type="GO" id="GO:0016020">
    <property type="term" value="C:membrane"/>
    <property type="evidence" value="ECO:0007669"/>
    <property type="project" value="UniProtKB-SubCell"/>
</dbReference>
<evidence type="ECO:0000256" key="1">
    <source>
        <dbReference type="ARBA" id="ARBA00004141"/>
    </source>
</evidence>
<evidence type="ECO:0000313" key="7">
    <source>
        <dbReference type="EMBL" id="CCD29202.1"/>
    </source>
</evidence>
<feature type="transmembrane region" description="Helical" evidence="5">
    <location>
        <begin position="261"/>
        <end position="282"/>
    </location>
</feature>
<name>G2J8V5_9BURK</name>
<dbReference type="InterPro" id="IPR051533">
    <property type="entry name" value="WaaL-like"/>
</dbReference>
<feature type="domain" description="O-antigen ligase-related" evidence="6">
    <location>
        <begin position="194"/>
        <end position="375"/>
    </location>
</feature>
<organism evidence="7 8">
    <name type="scientific">Candidatus Glomeribacter gigasporarum BEG34</name>
    <dbReference type="NCBI Taxonomy" id="1070319"/>
    <lineage>
        <taxon>Bacteria</taxon>
        <taxon>Pseudomonadati</taxon>
        <taxon>Pseudomonadota</taxon>
        <taxon>Betaproteobacteria</taxon>
        <taxon>Burkholderiales</taxon>
        <taxon>Burkholderiaceae</taxon>
        <taxon>Candidatus Glomeribacter</taxon>
    </lineage>
</organism>
<keyword evidence="8" id="KW-1185">Reference proteome</keyword>
<dbReference type="Proteomes" id="UP000054051">
    <property type="component" value="Unassembled WGS sequence"/>
</dbReference>
<keyword evidence="3 5" id="KW-1133">Transmembrane helix</keyword>
<dbReference type="eggNOG" id="COG3307">
    <property type="taxonomic scope" value="Bacteria"/>
</dbReference>
<feature type="transmembrane region" description="Helical" evidence="5">
    <location>
        <begin position="120"/>
        <end position="139"/>
    </location>
</feature>
<gene>
    <name evidence="7" type="ORF">CAGGBEG34_210069</name>
</gene>
<comment type="caution">
    <text evidence="7">The sequence shown here is derived from an EMBL/GenBank/DDBJ whole genome shotgun (WGS) entry which is preliminary data.</text>
</comment>
<evidence type="ECO:0000256" key="4">
    <source>
        <dbReference type="ARBA" id="ARBA00023136"/>
    </source>
</evidence>
<evidence type="ECO:0000256" key="2">
    <source>
        <dbReference type="ARBA" id="ARBA00022692"/>
    </source>
</evidence>
<feature type="transmembrane region" description="Helical" evidence="5">
    <location>
        <begin position="359"/>
        <end position="382"/>
    </location>
</feature>
<dbReference type="AlphaFoldDB" id="G2J8V5"/>
<keyword evidence="4 5" id="KW-0472">Membrane</keyword>
<dbReference type="GO" id="GO:0016874">
    <property type="term" value="F:ligase activity"/>
    <property type="evidence" value="ECO:0007669"/>
    <property type="project" value="UniProtKB-KW"/>
</dbReference>
<dbReference type="RefSeq" id="WP_006682436.1">
    <property type="nucleotide sequence ID" value="NZ_CAFB01000038.1"/>
</dbReference>
<feature type="transmembrane region" description="Helical" evidence="5">
    <location>
        <begin position="419"/>
        <end position="436"/>
    </location>
</feature>
<evidence type="ECO:0000259" key="6">
    <source>
        <dbReference type="Pfam" id="PF04932"/>
    </source>
</evidence>